<feature type="region of interest" description="Disordered" evidence="1">
    <location>
        <begin position="1"/>
        <end position="65"/>
    </location>
</feature>
<evidence type="ECO:0000256" key="1">
    <source>
        <dbReference type="SAM" id="MobiDB-lite"/>
    </source>
</evidence>
<sequence>MSQKPVRRGARRAQLPAAPGTDPTPQKVPKQADAPVRAGEDTDRAWGDTSDSNDERLKGDVPPHW</sequence>
<evidence type="ECO:0000313" key="2">
    <source>
        <dbReference type="EMBL" id="NEN07081.1"/>
    </source>
</evidence>
<dbReference type="RefSeq" id="WP_163290536.1">
    <property type="nucleotide sequence ID" value="NZ_JAAGWY010000003.1"/>
</dbReference>
<dbReference type="AlphaFoldDB" id="A0A6L9Y0B4"/>
<feature type="compositionally biased region" description="Basic residues" evidence="1">
    <location>
        <begin position="1"/>
        <end position="11"/>
    </location>
</feature>
<gene>
    <name evidence="2" type="ORF">G3T36_14550</name>
</gene>
<protein>
    <submittedName>
        <fullName evidence="2">Uncharacterized protein</fullName>
    </submittedName>
</protein>
<dbReference type="EMBL" id="JAAGWY010000003">
    <property type="protein sequence ID" value="NEN07081.1"/>
    <property type="molecule type" value="Genomic_DNA"/>
</dbReference>
<organism evidence="2 3">
    <name type="scientific">Leifsonia tongyongensis</name>
    <dbReference type="NCBI Taxonomy" id="1268043"/>
    <lineage>
        <taxon>Bacteria</taxon>
        <taxon>Bacillati</taxon>
        <taxon>Actinomycetota</taxon>
        <taxon>Actinomycetes</taxon>
        <taxon>Micrococcales</taxon>
        <taxon>Microbacteriaceae</taxon>
        <taxon>Leifsonia</taxon>
    </lineage>
</organism>
<keyword evidence="3" id="KW-1185">Reference proteome</keyword>
<reference evidence="2 3" key="1">
    <citation type="journal article" date="2014" name="J. Microbiol.">
        <title>Diaminobutyricibacter tongyongensis gen. nov., sp. nov. and Homoserinibacter gongjuensis gen. nov., sp. nov. belong to the family Microbacteriaceae.</title>
        <authorList>
            <person name="Kim S.J."/>
            <person name="Ahn J.H."/>
            <person name="Weon H.Y."/>
            <person name="Hamada M."/>
            <person name="Suzuki K."/>
            <person name="Kwon S.W."/>
        </authorList>
    </citation>
    <scope>NUCLEOTIDE SEQUENCE [LARGE SCALE GENOMIC DNA]</scope>
    <source>
        <strain evidence="2 3">NBRC 108724</strain>
    </source>
</reference>
<feature type="compositionally biased region" description="Basic and acidic residues" evidence="1">
    <location>
        <begin position="53"/>
        <end position="65"/>
    </location>
</feature>
<accession>A0A6L9Y0B4</accession>
<comment type="caution">
    <text evidence="2">The sequence shown here is derived from an EMBL/GenBank/DDBJ whole genome shotgun (WGS) entry which is preliminary data.</text>
</comment>
<name>A0A6L9Y0B4_9MICO</name>
<evidence type="ECO:0000313" key="3">
    <source>
        <dbReference type="Proteomes" id="UP000474967"/>
    </source>
</evidence>
<dbReference type="Proteomes" id="UP000474967">
    <property type="component" value="Unassembled WGS sequence"/>
</dbReference>
<proteinExistence type="predicted"/>